<keyword evidence="6" id="KW-1185">Reference proteome</keyword>
<evidence type="ECO:0000259" key="3">
    <source>
        <dbReference type="PROSITE" id="PS51781"/>
    </source>
</evidence>
<evidence type="ECO:0000256" key="2">
    <source>
        <dbReference type="ARBA" id="ARBA00023316"/>
    </source>
</evidence>
<dbReference type="GO" id="GO:0071555">
    <property type="term" value="P:cell wall organization"/>
    <property type="evidence" value="ECO:0007669"/>
    <property type="project" value="UniProtKB-KW"/>
</dbReference>
<evidence type="ECO:0000313" key="4">
    <source>
        <dbReference type="EMBL" id="TRM08740.1"/>
    </source>
</evidence>
<dbReference type="EMBL" id="VJMZ01000001">
    <property type="protein sequence ID" value="TRM12802.1"/>
    <property type="molecule type" value="Genomic_DNA"/>
</dbReference>
<dbReference type="Gene3D" id="2.30.30.40">
    <property type="entry name" value="SH3 Domains"/>
    <property type="match status" value="1"/>
</dbReference>
<dbReference type="PANTHER" id="PTHR30404">
    <property type="entry name" value="N-ACETYLMURAMOYL-L-ALANINE AMIDASE"/>
    <property type="match status" value="1"/>
</dbReference>
<dbReference type="AlphaFoldDB" id="A0A549YLP2"/>
<dbReference type="InterPro" id="IPR050695">
    <property type="entry name" value="N-acetylmuramoyl_amidase_3"/>
</dbReference>
<dbReference type="Pfam" id="PF01520">
    <property type="entry name" value="Amidase_3"/>
    <property type="match status" value="1"/>
</dbReference>
<dbReference type="Gene3D" id="3.40.630.40">
    <property type="entry name" value="Zn-dependent exopeptidases"/>
    <property type="match status" value="1"/>
</dbReference>
<dbReference type="SUPFAM" id="SSF53187">
    <property type="entry name" value="Zn-dependent exopeptidases"/>
    <property type="match status" value="1"/>
</dbReference>
<dbReference type="EMBL" id="VJMZ01000004">
    <property type="protein sequence ID" value="TRM08740.1"/>
    <property type="molecule type" value="Genomic_DNA"/>
</dbReference>
<proteinExistence type="predicted"/>
<dbReference type="GO" id="GO:0009253">
    <property type="term" value="P:peptidoglycan catabolic process"/>
    <property type="evidence" value="ECO:0007669"/>
    <property type="project" value="InterPro"/>
</dbReference>
<evidence type="ECO:0000313" key="5">
    <source>
        <dbReference type="EMBL" id="TRM12802.1"/>
    </source>
</evidence>
<dbReference type="Proteomes" id="UP000319280">
    <property type="component" value="Unassembled WGS sequence"/>
</dbReference>
<comment type="caution">
    <text evidence="5">The sequence shown here is derived from an EMBL/GenBank/DDBJ whole genome shotgun (WGS) entry which is preliminary data.</text>
</comment>
<name>A0A549YLP2_9BACI</name>
<dbReference type="Pfam" id="PF08239">
    <property type="entry name" value="SH3_3"/>
    <property type="match status" value="1"/>
</dbReference>
<organism evidence="5 6">
    <name type="scientific">Lentibacillus cibarius</name>
    <dbReference type="NCBI Taxonomy" id="2583219"/>
    <lineage>
        <taxon>Bacteria</taxon>
        <taxon>Bacillati</taxon>
        <taxon>Bacillota</taxon>
        <taxon>Bacilli</taxon>
        <taxon>Bacillales</taxon>
        <taxon>Bacillaceae</taxon>
        <taxon>Lentibacillus</taxon>
    </lineage>
</organism>
<dbReference type="PANTHER" id="PTHR30404:SF0">
    <property type="entry name" value="N-ACETYLMURAMOYL-L-ALANINE AMIDASE AMIC"/>
    <property type="match status" value="1"/>
</dbReference>
<gene>
    <name evidence="5" type="ORF">FH966_14440</name>
    <name evidence="4" type="ORF">FH966_16740</name>
</gene>
<sequence length="302" mass="32905">MSKWRKFSLHLNKAAIIILGSLYFAFAPTVEIGEAVIKTDTLNVRLGPGIDFKRVGKVYSGEVYPIQKQENGWIQIKTTALTGWVASRYTEVKRNSLDQVSSKKKSSTFDSAQSNKPHTVNGLQQKTIVLDAGHGGRDSGAISASGANEKMFTRATVQNLEQLLTTLGAKVILTRKDDRFVSLAGRASLANISDADAFISIHYNSFPQAPTITGTGTYYYTGQDKSLARSVQKGMIKATGADDRGISEGDFQVLRQNTIPAILVESGFISNAKQEQLFSSSMYQKQLASGIAMGLNDYFLAQ</sequence>
<dbReference type="InterPro" id="IPR002508">
    <property type="entry name" value="MurNAc-LAA_cat"/>
</dbReference>
<reference evidence="5 6" key="1">
    <citation type="submission" date="2019-07" db="EMBL/GenBank/DDBJ databases">
        <title>Genomic analysis of Lentibacillus sp. NKC851-2.</title>
        <authorList>
            <person name="Oh Y.J."/>
        </authorList>
    </citation>
    <scope>NUCLEOTIDE SEQUENCE [LARGE SCALE GENOMIC DNA]</scope>
    <source>
        <strain evidence="5 6">NKC851-2</strain>
    </source>
</reference>
<evidence type="ECO:0000256" key="1">
    <source>
        <dbReference type="ARBA" id="ARBA00022801"/>
    </source>
</evidence>
<dbReference type="InterPro" id="IPR003646">
    <property type="entry name" value="SH3-like_bac-type"/>
</dbReference>
<dbReference type="SMART" id="SM00287">
    <property type="entry name" value="SH3b"/>
    <property type="match status" value="1"/>
</dbReference>
<dbReference type="GO" id="GO:0030288">
    <property type="term" value="C:outer membrane-bounded periplasmic space"/>
    <property type="evidence" value="ECO:0007669"/>
    <property type="project" value="TreeGrafter"/>
</dbReference>
<dbReference type="PROSITE" id="PS51781">
    <property type="entry name" value="SH3B"/>
    <property type="match status" value="1"/>
</dbReference>
<feature type="domain" description="SH3b" evidence="3">
    <location>
        <begin position="32"/>
        <end position="94"/>
    </location>
</feature>
<keyword evidence="2" id="KW-0961">Cell wall biogenesis/degradation</keyword>
<protein>
    <submittedName>
        <fullName evidence="5">N-acetylmuramoyl-L-alanine amidase</fullName>
    </submittedName>
</protein>
<evidence type="ECO:0000313" key="6">
    <source>
        <dbReference type="Proteomes" id="UP000319280"/>
    </source>
</evidence>
<dbReference type="CDD" id="cd02696">
    <property type="entry name" value="MurNAc-LAA"/>
    <property type="match status" value="1"/>
</dbReference>
<dbReference type="GO" id="GO:0008745">
    <property type="term" value="F:N-acetylmuramoyl-L-alanine amidase activity"/>
    <property type="evidence" value="ECO:0007669"/>
    <property type="project" value="InterPro"/>
</dbReference>
<dbReference type="SMART" id="SM00646">
    <property type="entry name" value="Ami_3"/>
    <property type="match status" value="1"/>
</dbReference>
<accession>A0A549YLP2</accession>
<keyword evidence="1" id="KW-0378">Hydrolase</keyword>